<evidence type="ECO:0000313" key="2">
    <source>
        <dbReference type="Proteomes" id="UP001145072"/>
    </source>
</evidence>
<keyword evidence="2" id="KW-1185">Reference proteome</keyword>
<evidence type="ECO:0008006" key="3">
    <source>
        <dbReference type="Google" id="ProtNLM"/>
    </source>
</evidence>
<reference evidence="1" key="1">
    <citation type="submission" date="2022-06" db="EMBL/GenBank/DDBJ databases">
        <title>Aquibacillus sp. a new bacterium isolated from soil saline samples.</title>
        <authorList>
            <person name="Galisteo C."/>
            <person name="De La Haba R."/>
            <person name="Sanchez-Porro C."/>
            <person name="Ventosa A."/>
        </authorList>
    </citation>
    <scope>NUCLEOTIDE SEQUENCE</scope>
    <source>
        <strain evidence="1">JCM 12387</strain>
    </source>
</reference>
<dbReference type="Proteomes" id="UP001145072">
    <property type="component" value="Unassembled WGS sequence"/>
</dbReference>
<accession>A0A9X4AIR4</accession>
<sequence length="108" mass="13022">MNRDQAIDVLETIDELYPKYELTERKANMLLPQLMRMDYDRVLQNLSTYIAQYPYPPTLAEIAAYPKEEQNYVDQLQQWKKEADLVSEETKQKFRQQMDRLLKECRSL</sequence>
<gene>
    <name evidence="1" type="ORF">NC661_04395</name>
</gene>
<organism evidence="1 2">
    <name type="scientific">Aquibacillus koreensis</name>
    <dbReference type="NCBI Taxonomy" id="279446"/>
    <lineage>
        <taxon>Bacteria</taxon>
        <taxon>Bacillati</taxon>
        <taxon>Bacillota</taxon>
        <taxon>Bacilli</taxon>
        <taxon>Bacillales</taxon>
        <taxon>Bacillaceae</taxon>
        <taxon>Aquibacillus</taxon>
    </lineage>
</organism>
<dbReference type="Gene3D" id="1.10.8.200">
    <property type="entry name" value="Replisome organizer (g39p helicase loader/inhibitor protein)"/>
    <property type="match status" value="1"/>
</dbReference>
<dbReference type="RefSeq" id="WP_259866762.1">
    <property type="nucleotide sequence ID" value="NZ_JAMQJZ010000002.1"/>
</dbReference>
<name>A0A9X4AIR4_9BACI</name>
<evidence type="ECO:0000313" key="1">
    <source>
        <dbReference type="EMBL" id="MDC3419603.1"/>
    </source>
</evidence>
<proteinExistence type="predicted"/>
<dbReference type="AlphaFoldDB" id="A0A9X4AIR4"/>
<comment type="caution">
    <text evidence="1">The sequence shown here is derived from an EMBL/GenBank/DDBJ whole genome shotgun (WGS) entry which is preliminary data.</text>
</comment>
<dbReference type="EMBL" id="JAMQJZ010000002">
    <property type="protein sequence ID" value="MDC3419603.1"/>
    <property type="molecule type" value="Genomic_DNA"/>
</dbReference>
<protein>
    <recommendedName>
        <fullName evidence="3">Replicative helicase inhibitor G39P N-terminal domain-containing protein</fullName>
    </recommendedName>
</protein>